<dbReference type="Proteomes" id="UP000452321">
    <property type="component" value="Unassembled WGS sequence"/>
</dbReference>
<dbReference type="RefSeq" id="WP_159358488.1">
    <property type="nucleotide sequence ID" value="NZ_WMEO01000003.1"/>
</dbReference>
<evidence type="ECO:0000313" key="3">
    <source>
        <dbReference type="EMBL" id="MYL67763.1"/>
    </source>
</evidence>
<feature type="region of interest" description="Disordered" evidence="1">
    <location>
        <begin position="1"/>
        <end position="20"/>
    </location>
</feature>
<accession>A0A6B1IG49</accession>
<organism evidence="3 4">
    <name type="scientific">Halorubrum distributum</name>
    <dbReference type="NCBI Taxonomy" id="29283"/>
    <lineage>
        <taxon>Archaea</taxon>
        <taxon>Methanobacteriati</taxon>
        <taxon>Methanobacteriota</taxon>
        <taxon>Stenosarchaea group</taxon>
        <taxon>Halobacteria</taxon>
        <taxon>Halobacteriales</taxon>
        <taxon>Haloferacaceae</taxon>
        <taxon>Halorubrum</taxon>
        <taxon>Halorubrum distributum group</taxon>
    </lineage>
</organism>
<dbReference type="AlphaFoldDB" id="A0A6B1IG49"/>
<dbReference type="EMBL" id="WMEO01000003">
    <property type="protein sequence ID" value="MYL15651.1"/>
    <property type="molecule type" value="Genomic_DNA"/>
</dbReference>
<evidence type="ECO:0000256" key="1">
    <source>
        <dbReference type="SAM" id="MobiDB-lite"/>
    </source>
</evidence>
<dbReference type="Proteomes" id="UP000460194">
    <property type="component" value="Unassembled WGS sequence"/>
</dbReference>
<evidence type="ECO:0000313" key="2">
    <source>
        <dbReference type="EMBL" id="MYL15651.1"/>
    </source>
</evidence>
<evidence type="ECO:0000313" key="4">
    <source>
        <dbReference type="Proteomes" id="UP000452321"/>
    </source>
</evidence>
<evidence type="ECO:0000313" key="5">
    <source>
        <dbReference type="Proteomes" id="UP000460194"/>
    </source>
</evidence>
<feature type="compositionally biased region" description="Basic and acidic residues" evidence="1">
    <location>
        <begin position="1"/>
        <end position="12"/>
    </location>
</feature>
<name>A0A6B1IG49_9EURY</name>
<protein>
    <submittedName>
        <fullName evidence="3">Uncharacterized protein</fullName>
    </submittedName>
</protein>
<proteinExistence type="predicted"/>
<sequence>MSLRSFADEGTHFRIVPSGTPPSVDGLAITEPKFLECTECGARIRIDGPEGHTTTIDNLPHERDCDQRDVVSRDYVERFVR</sequence>
<comment type="caution">
    <text evidence="3">The sequence shown here is derived from an EMBL/GenBank/DDBJ whole genome shotgun (WGS) entry which is preliminary data.</text>
</comment>
<reference evidence="4 5" key="1">
    <citation type="submission" date="2019-11" db="EMBL/GenBank/DDBJ databases">
        <title>Genome sequences of 17 halophilic strains isolated from different environments.</title>
        <authorList>
            <person name="Furrow R.E."/>
        </authorList>
    </citation>
    <scope>NUCLEOTIDE SEQUENCE [LARGE SCALE GENOMIC DNA]</scope>
    <source>
        <strain evidence="3 4">22502_06_Cabo</strain>
        <strain evidence="2 5">22517_05_Cabo</strain>
    </source>
</reference>
<gene>
    <name evidence="3" type="ORF">GLW30_08465</name>
    <name evidence="2" type="ORF">GLW36_03175</name>
</gene>
<dbReference type="EMBL" id="WMFC01000009">
    <property type="protein sequence ID" value="MYL67763.1"/>
    <property type="molecule type" value="Genomic_DNA"/>
</dbReference>